<dbReference type="Proteomes" id="UP000622547">
    <property type="component" value="Unassembled WGS sequence"/>
</dbReference>
<dbReference type="AlphaFoldDB" id="A0A8J3UAW4"/>
<dbReference type="EMBL" id="BOOP01000022">
    <property type="protein sequence ID" value="GII40021.1"/>
    <property type="molecule type" value="Genomic_DNA"/>
</dbReference>
<keyword evidence="4" id="KW-1185">Reference proteome</keyword>
<comment type="caution">
    <text evidence="3">The sequence shown here is derived from an EMBL/GenBank/DDBJ whole genome shotgun (WGS) entry which is preliminary data.</text>
</comment>
<sequence length="71" mass="7027">MAFALAATSVSVFFSEAAAAMFLALARAAAAFSSASPPDMHAADSAATLSDATPTPKTLKRPMAPLPTGTG</sequence>
<feature type="compositionally biased region" description="Low complexity" evidence="1">
    <location>
        <begin position="43"/>
        <end position="56"/>
    </location>
</feature>
<feature type="chain" id="PRO_5039169070" description="Secreted protein" evidence="2">
    <location>
        <begin position="20"/>
        <end position="71"/>
    </location>
</feature>
<organism evidence="3 4">
    <name type="scientific">Planotetraspora phitsanulokensis</name>
    <dbReference type="NCBI Taxonomy" id="575192"/>
    <lineage>
        <taxon>Bacteria</taxon>
        <taxon>Bacillati</taxon>
        <taxon>Actinomycetota</taxon>
        <taxon>Actinomycetes</taxon>
        <taxon>Streptosporangiales</taxon>
        <taxon>Streptosporangiaceae</taxon>
        <taxon>Planotetraspora</taxon>
    </lineage>
</organism>
<keyword evidence="2" id="KW-0732">Signal</keyword>
<name>A0A8J3UAW4_9ACTN</name>
<feature type="region of interest" description="Disordered" evidence="1">
    <location>
        <begin position="35"/>
        <end position="71"/>
    </location>
</feature>
<protein>
    <recommendedName>
        <fullName evidence="5">Secreted protein</fullName>
    </recommendedName>
</protein>
<gene>
    <name evidence="3" type="ORF">Pph01_50240</name>
</gene>
<evidence type="ECO:0000256" key="2">
    <source>
        <dbReference type="SAM" id="SignalP"/>
    </source>
</evidence>
<feature type="signal peptide" evidence="2">
    <location>
        <begin position="1"/>
        <end position="19"/>
    </location>
</feature>
<evidence type="ECO:0000313" key="4">
    <source>
        <dbReference type="Proteomes" id="UP000622547"/>
    </source>
</evidence>
<evidence type="ECO:0000313" key="3">
    <source>
        <dbReference type="EMBL" id="GII40021.1"/>
    </source>
</evidence>
<evidence type="ECO:0000256" key="1">
    <source>
        <dbReference type="SAM" id="MobiDB-lite"/>
    </source>
</evidence>
<reference evidence="3 4" key="1">
    <citation type="submission" date="2021-01" db="EMBL/GenBank/DDBJ databases">
        <title>Whole genome shotgun sequence of Planotetraspora phitsanulokensis NBRC 104273.</title>
        <authorList>
            <person name="Komaki H."/>
            <person name="Tamura T."/>
        </authorList>
    </citation>
    <scope>NUCLEOTIDE SEQUENCE [LARGE SCALE GENOMIC DNA]</scope>
    <source>
        <strain evidence="3 4">NBRC 104273</strain>
    </source>
</reference>
<accession>A0A8J3UAW4</accession>
<evidence type="ECO:0008006" key="5">
    <source>
        <dbReference type="Google" id="ProtNLM"/>
    </source>
</evidence>
<proteinExistence type="predicted"/>